<dbReference type="AlphaFoldDB" id="A0A1A9EZ91"/>
<keyword evidence="1" id="KW-0732">Signal</keyword>
<sequence>MSKVVPAVLVYLACLIAPVPASAFCIQNDSEQRLFVEVGDHGIEYRKWIEPGSTACCDWRQENCNWTRAADGRLSVRLFGQRRDAAPACTYSVRANGHLRLSHFAPPGQCKWEP</sequence>
<feature type="chain" id="PRO_5008386559" evidence="1">
    <location>
        <begin position="24"/>
        <end position="114"/>
    </location>
</feature>
<gene>
    <name evidence="2" type="ORF">A8C75_11070</name>
</gene>
<organism evidence="2 3">
    <name type="scientific">Marinobacterium aestuarii</name>
    <dbReference type="NCBI Taxonomy" id="1821621"/>
    <lineage>
        <taxon>Bacteria</taxon>
        <taxon>Pseudomonadati</taxon>
        <taxon>Pseudomonadota</taxon>
        <taxon>Gammaproteobacteria</taxon>
        <taxon>Oceanospirillales</taxon>
        <taxon>Oceanospirillaceae</taxon>
        <taxon>Marinobacterium</taxon>
    </lineage>
</organism>
<evidence type="ECO:0000313" key="3">
    <source>
        <dbReference type="Proteomes" id="UP000078070"/>
    </source>
</evidence>
<dbReference type="KEGG" id="mars:A8C75_11070"/>
<accession>A0A1A9EZ91</accession>
<keyword evidence="3" id="KW-1185">Reference proteome</keyword>
<dbReference type="RefSeq" id="WP_067382030.1">
    <property type="nucleotide sequence ID" value="NZ_CP015839.1"/>
</dbReference>
<feature type="signal peptide" evidence="1">
    <location>
        <begin position="1"/>
        <end position="23"/>
    </location>
</feature>
<dbReference type="EMBL" id="CP015839">
    <property type="protein sequence ID" value="ANG62971.1"/>
    <property type="molecule type" value="Genomic_DNA"/>
</dbReference>
<reference evidence="3" key="1">
    <citation type="submission" date="2016-05" db="EMBL/GenBank/DDBJ databases">
        <authorList>
            <person name="Baek K."/>
            <person name="Yang S.-J."/>
        </authorList>
    </citation>
    <scope>NUCLEOTIDE SEQUENCE [LARGE SCALE GENOMIC DNA]</scope>
    <source>
        <strain evidence="3">ST58-10</strain>
    </source>
</reference>
<proteinExistence type="predicted"/>
<reference evidence="2 3" key="2">
    <citation type="journal article" date="2018" name="Int. J. Syst. Evol. Microbiol.">
        <title>Marinobacterium aestuarii sp. nov., a benzene-degrading marine bacterium isolated from estuary sediment.</title>
        <authorList>
            <person name="Bae S.S."/>
            <person name="Jung J."/>
            <person name="Chung D."/>
            <person name="Baek K."/>
        </authorList>
    </citation>
    <scope>NUCLEOTIDE SEQUENCE [LARGE SCALE GENOMIC DNA]</scope>
    <source>
        <strain evidence="2 3">ST58-10</strain>
    </source>
</reference>
<name>A0A1A9EZ91_9GAMM</name>
<protein>
    <submittedName>
        <fullName evidence="2">Uncharacterized protein</fullName>
    </submittedName>
</protein>
<evidence type="ECO:0000256" key="1">
    <source>
        <dbReference type="SAM" id="SignalP"/>
    </source>
</evidence>
<dbReference type="OrthoDB" id="9854782at2"/>
<dbReference type="Proteomes" id="UP000078070">
    <property type="component" value="Chromosome"/>
</dbReference>
<evidence type="ECO:0000313" key="2">
    <source>
        <dbReference type="EMBL" id="ANG62971.1"/>
    </source>
</evidence>